<dbReference type="HOGENOM" id="CLU_1125561_0_0_1"/>
<feature type="signal peptide" evidence="1">
    <location>
        <begin position="1"/>
        <end position="24"/>
    </location>
</feature>
<dbReference type="InParanoid" id="B4JRZ4"/>
<dbReference type="EMBL" id="CH916373">
    <property type="protein sequence ID" value="EDV94534.1"/>
    <property type="molecule type" value="Genomic_DNA"/>
</dbReference>
<dbReference type="GO" id="GO:0004867">
    <property type="term" value="F:serine-type endopeptidase inhibitor activity"/>
    <property type="evidence" value="ECO:0007669"/>
    <property type="project" value="InterPro"/>
</dbReference>
<evidence type="ECO:0000256" key="1">
    <source>
        <dbReference type="SAM" id="SignalP"/>
    </source>
</evidence>
<dbReference type="InterPro" id="IPR036058">
    <property type="entry name" value="Kazal_dom_sf"/>
</dbReference>
<dbReference type="Proteomes" id="UP000001070">
    <property type="component" value="Unassembled WGS sequence"/>
</dbReference>
<dbReference type="PANTHER" id="PTHR21179:SF1">
    <property type="entry name" value="KAZ1-TYPE SERINE PROTEASE INHIBITOR-LIKE PROTEIN TYPE EPSILON-RELATED"/>
    <property type="match status" value="1"/>
</dbReference>
<dbReference type="eggNOG" id="ENOG502TB6I">
    <property type="taxonomic scope" value="Eukaryota"/>
</dbReference>
<dbReference type="PhylomeDB" id="B4JRZ4"/>
<feature type="chain" id="PRO_5002809374" evidence="1">
    <location>
        <begin position="25"/>
        <end position="236"/>
    </location>
</feature>
<dbReference type="InterPro" id="IPR039932">
    <property type="entry name" value="Spink4-like"/>
</dbReference>
<dbReference type="OMA" id="NNNIFAP"/>
<dbReference type="Gene3D" id="3.30.60.30">
    <property type="match status" value="1"/>
</dbReference>
<keyword evidence="1" id="KW-0732">Signal</keyword>
<keyword evidence="3" id="KW-1185">Reference proteome</keyword>
<accession>B4JRZ4</accession>
<reference evidence="2 3" key="1">
    <citation type="journal article" date="2007" name="Nature">
        <title>Evolution of genes and genomes on the Drosophila phylogeny.</title>
        <authorList>
            <consortium name="Drosophila 12 Genomes Consortium"/>
            <person name="Clark A.G."/>
            <person name="Eisen M.B."/>
            <person name="Smith D.R."/>
            <person name="Bergman C.M."/>
            <person name="Oliver B."/>
            <person name="Markow T.A."/>
            <person name="Kaufman T.C."/>
            <person name="Kellis M."/>
            <person name="Gelbart W."/>
            <person name="Iyer V.N."/>
            <person name="Pollard D.A."/>
            <person name="Sackton T.B."/>
            <person name="Larracuente A.M."/>
            <person name="Singh N.D."/>
            <person name="Abad J.P."/>
            <person name="Abt D.N."/>
            <person name="Adryan B."/>
            <person name="Aguade M."/>
            <person name="Akashi H."/>
            <person name="Anderson W.W."/>
            <person name="Aquadro C.F."/>
            <person name="Ardell D.H."/>
            <person name="Arguello R."/>
            <person name="Artieri C.G."/>
            <person name="Barbash D.A."/>
            <person name="Barker D."/>
            <person name="Barsanti P."/>
            <person name="Batterham P."/>
            <person name="Batzoglou S."/>
            <person name="Begun D."/>
            <person name="Bhutkar A."/>
            <person name="Blanco E."/>
            <person name="Bosak S.A."/>
            <person name="Bradley R.K."/>
            <person name="Brand A.D."/>
            <person name="Brent M.R."/>
            <person name="Brooks A.N."/>
            <person name="Brown R.H."/>
            <person name="Butlin R.K."/>
            <person name="Caggese C."/>
            <person name="Calvi B.R."/>
            <person name="Bernardo de Carvalho A."/>
            <person name="Caspi A."/>
            <person name="Castrezana S."/>
            <person name="Celniker S.E."/>
            <person name="Chang J.L."/>
            <person name="Chapple C."/>
            <person name="Chatterji S."/>
            <person name="Chinwalla A."/>
            <person name="Civetta A."/>
            <person name="Clifton S.W."/>
            <person name="Comeron J.M."/>
            <person name="Costello J.C."/>
            <person name="Coyne J.A."/>
            <person name="Daub J."/>
            <person name="David R.G."/>
            <person name="Delcher A.L."/>
            <person name="Delehaunty K."/>
            <person name="Do C.B."/>
            <person name="Ebling H."/>
            <person name="Edwards K."/>
            <person name="Eickbush T."/>
            <person name="Evans J.D."/>
            <person name="Filipski A."/>
            <person name="Findeiss S."/>
            <person name="Freyhult E."/>
            <person name="Fulton L."/>
            <person name="Fulton R."/>
            <person name="Garcia A.C."/>
            <person name="Gardiner A."/>
            <person name="Garfield D.A."/>
            <person name="Garvin B.E."/>
            <person name="Gibson G."/>
            <person name="Gilbert D."/>
            <person name="Gnerre S."/>
            <person name="Godfrey J."/>
            <person name="Good R."/>
            <person name="Gotea V."/>
            <person name="Gravely B."/>
            <person name="Greenberg A.J."/>
            <person name="Griffiths-Jones S."/>
            <person name="Gross S."/>
            <person name="Guigo R."/>
            <person name="Gustafson E.A."/>
            <person name="Haerty W."/>
            <person name="Hahn M.W."/>
            <person name="Halligan D.L."/>
            <person name="Halpern A.L."/>
            <person name="Halter G.M."/>
            <person name="Han M.V."/>
            <person name="Heger A."/>
            <person name="Hillier L."/>
            <person name="Hinrichs A.S."/>
            <person name="Holmes I."/>
            <person name="Hoskins R.A."/>
            <person name="Hubisz M.J."/>
            <person name="Hultmark D."/>
            <person name="Huntley M.A."/>
            <person name="Jaffe D.B."/>
            <person name="Jagadeeshan S."/>
            <person name="Jeck W.R."/>
            <person name="Johnson J."/>
            <person name="Jones C.D."/>
            <person name="Jordan W.C."/>
            <person name="Karpen G.H."/>
            <person name="Kataoka E."/>
            <person name="Keightley P.D."/>
            <person name="Kheradpour P."/>
            <person name="Kirkness E.F."/>
            <person name="Koerich L.B."/>
            <person name="Kristiansen K."/>
            <person name="Kudrna D."/>
            <person name="Kulathinal R.J."/>
            <person name="Kumar S."/>
            <person name="Kwok R."/>
            <person name="Lander E."/>
            <person name="Langley C.H."/>
            <person name="Lapoint R."/>
            <person name="Lazzaro B.P."/>
            <person name="Lee S.J."/>
            <person name="Levesque L."/>
            <person name="Li R."/>
            <person name="Lin C.F."/>
            <person name="Lin M.F."/>
            <person name="Lindblad-Toh K."/>
            <person name="Llopart A."/>
            <person name="Long M."/>
            <person name="Low L."/>
            <person name="Lozovsky E."/>
            <person name="Lu J."/>
            <person name="Luo M."/>
            <person name="Machado C.A."/>
            <person name="Makalowski W."/>
            <person name="Marzo M."/>
            <person name="Matsuda M."/>
            <person name="Matzkin L."/>
            <person name="McAllister B."/>
            <person name="McBride C.S."/>
            <person name="McKernan B."/>
            <person name="McKernan K."/>
            <person name="Mendez-Lago M."/>
            <person name="Minx P."/>
            <person name="Mollenhauer M.U."/>
            <person name="Montooth K."/>
            <person name="Mount S.M."/>
            <person name="Mu X."/>
            <person name="Myers E."/>
            <person name="Negre B."/>
            <person name="Newfeld S."/>
            <person name="Nielsen R."/>
            <person name="Noor M.A."/>
            <person name="O'Grady P."/>
            <person name="Pachter L."/>
            <person name="Papaceit M."/>
            <person name="Parisi M.J."/>
            <person name="Parisi M."/>
            <person name="Parts L."/>
            <person name="Pedersen J.S."/>
            <person name="Pesole G."/>
            <person name="Phillippy A.M."/>
            <person name="Ponting C.P."/>
            <person name="Pop M."/>
            <person name="Porcelli D."/>
            <person name="Powell J.R."/>
            <person name="Prohaska S."/>
            <person name="Pruitt K."/>
            <person name="Puig M."/>
            <person name="Quesneville H."/>
            <person name="Ram K.R."/>
            <person name="Rand D."/>
            <person name="Rasmussen M.D."/>
            <person name="Reed L.K."/>
            <person name="Reenan R."/>
            <person name="Reily A."/>
            <person name="Remington K.A."/>
            <person name="Rieger T.T."/>
            <person name="Ritchie M.G."/>
            <person name="Robin C."/>
            <person name="Rogers Y.H."/>
            <person name="Rohde C."/>
            <person name="Rozas J."/>
            <person name="Rubenfield M.J."/>
            <person name="Ruiz A."/>
            <person name="Russo S."/>
            <person name="Salzberg S.L."/>
            <person name="Sanchez-Gracia A."/>
            <person name="Saranga D.J."/>
            <person name="Sato H."/>
            <person name="Schaeffer S.W."/>
            <person name="Schatz M.C."/>
            <person name="Schlenke T."/>
            <person name="Schwartz R."/>
            <person name="Segarra C."/>
            <person name="Singh R.S."/>
            <person name="Sirot L."/>
            <person name="Sirota M."/>
            <person name="Sisneros N.B."/>
            <person name="Smith C.D."/>
            <person name="Smith T.F."/>
            <person name="Spieth J."/>
            <person name="Stage D.E."/>
            <person name="Stark A."/>
            <person name="Stephan W."/>
            <person name="Strausberg R.L."/>
            <person name="Strempel S."/>
            <person name="Sturgill D."/>
            <person name="Sutton G."/>
            <person name="Sutton G.G."/>
            <person name="Tao W."/>
            <person name="Teichmann S."/>
            <person name="Tobari Y.N."/>
            <person name="Tomimura Y."/>
            <person name="Tsolas J.M."/>
            <person name="Valente V.L."/>
            <person name="Venter E."/>
            <person name="Venter J.C."/>
            <person name="Vicario S."/>
            <person name="Vieira F.G."/>
            <person name="Vilella A.J."/>
            <person name="Villasante A."/>
            <person name="Walenz B."/>
            <person name="Wang J."/>
            <person name="Wasserman M."/>
            <person name="Watts T."/>
            <person name="Wilson D."/>
            <person name="Wilson R.K."/>
            <person name="Wing R.A."/>
            <person name="Wolfner M.F."/>
            <person name="Wong A."/>
            <person name="Wong G.K."/>
            <person name="Wu C.I."/>
            <person name="Wu G."/>
            <person name="Yamamoto D."/>
            <person name="Yang H.P."/>
            <person name="Yang S.P."/>
            <person name="Yorke J.A."/>
            <person name="Yoshida K."/>
            <person name="Zdobnov E."/>
            <person name="Zhang P."/>
            <person name="Zhang Y."/>
            <person name="Zimin A.V."/>
            <person name="Baldwin J."/>
            <person name="Abdouelleil A."/>
            <person name="Abdulkadir J."/>
            <person name="Abebe A."/>
            <person name="Abera B."/>
            <person name="Abreu J."/>
            <person name="Acer S.C."/>
            <person name="Aftuck L."/>
            <person name="Alexander A."/>
            <person name="An P."/>
            <person name="Anderson E."/>
            <person name="Anderson S."/>
            <person name="Arachi H."/>
            <person name="Azer M."/>
            <person name="Bachantsang P."/>
            <person name="Barry A."/>
            <person name="Bayul T."/>
            <person name="Berlin A."/>
            <person name="Bessette D."/>
            <person name="Bloom T."/>
            <person name="Blye J."/>
            <person name="Boguslavskiy L."/>
            <person name="Bonnet C."/>
            <person name="Boukhgalter B."/>
            <person name="Bourzgui I."/>
            <person name="Brown A."/>
            <person name="Cahill P."/>
            <person name="Channer S."/>
            <person name="Cheshatsang Y."/>
            <person name="Chuda L."/>
            <person name="Citroen M."/>
            <person name="Collymore A."/>
            <person name="Cooke P."/>
            <person name="Costello M."/>
            <person name="D'Aco K."/>
            <person name="Daza R."/>
            <person name="De Haan G."/>
            <person name="DeGray S."/>
            <person name="DeMaso C."/>
            <person name="Dhargay N."/>
            <person name="Dooley K."/>
            <person name="Dooley E."/>
            <person name="Doricent M."/>
            <person name="Dorje P."/>
            <person name="Dorjee K."/>
            <person name="Dupes A."/>
            <person name="Elong R."/>
            <person name="Falk J."/>
            <person name="Farina A."/>
            <person name="Faro S."/>
            <person name="Ferguson D."/>
            <person name="Fisher S."/>
            <person name="Foley C.D."/>
            <person name="Franke A."/>
            <person name="Friedrich D."/>
            <person name="Gadbois L."/>
            <person name="Gearin G."/>
            <person name="Gearin C.R."/>
            <person name="Giannoukos G."/>
            <person name="Goode T."/>
            <person name="Graham J."/>
            <person name="Grandbois E."/>
            <person name="Grewal S."/>
            <person name="Gyaltsen K."/>
            <person name="Hafez N."/>
            <person name="Hagos B."/>
            <person name="Hall J."/>
            <person name="Henson C."/>
            <person name="Hollinger A."/>
            <person name="Honan T."/>
            <person name="Huard M.D."/>
            <person name="Hughes L."/>
            <person name="Hurhula B."/>
            <person name="Husby M.E."/>
            <person name="Kamat A."/>
            <person name="Kanga B."/>
            <person name="Kashin S."/>
            <person name="Khazanovich D."/>
            <person name="Kisner P."/>
            <person name="Lance K."/>
            <person name="Lara M."/>
            <person name="Lee W."/>
            <person name="Lennon N."/>
            <person name="Letendre F."/>
            <person name="LeVine R."/>
            <person name="Lipovsky A."/>
            <person name="Liu X."/>
            <person name="Liu J."/>
            <person name="Liu S."/>
            <person name="Lokyitsang T."/>
            <person name="Lokyitsang Y."/>
            <person name="Lubonja R."/>
            <person name="Lui A."/>
            <person name="MacDonald P."/>
            <person name="Magnisalis V."/>
            <person name="Maru K."/>
            <person name="Matthews C."/>
            <person name="McCusker W."/>
            <person name="McDonough S."/>
            <person name="Mehta T."/>
            <person name="Meldrim J."/>
            <person name="Meneus L."/>
            <person name="Mihai O."/>
            <person name="Mihalev A."/>
            <person name="Mihova T."/>
            <person name="Mittelman R."/>
            <person name="Mlenga V."/>
            <person name="Montmayeur A."/>
            <person name="Mulrain L."/>
            <person name="Navidi A."/>
            <person name="Naylor J."/>
            <person name="Negash T."/>
            <person name="Nguyen T."/>
            <person name="Nguyen N."/>
            <person name="Nicol R."/>
            <person name="Norbu C."/>
            <person name="Norbu N."/>
            <person name="Novod N."/>
            <person name="O'Neill B."/>
            <person name="Osman S."/>
            <person name="Markiewicz E."/>
            <person name="Oyono O.L."/>
            <person name="Patti C."/>
            <person name="Phunkhang P."/>
            <person name="Pierre F."/>
            <person name="Priest M."/>
            <person name="Raghuraman S."/>
            <person name="Rege F."/>
            <person name="Reyes R."/>
            <person name="Rise C."/>
            <person name="Rogov P."/>
            <person name="Ross K."/>
            <person name="Ryan E."/>
            <person name="Settipalli S."/>
            <person name="Shea T."/>
            <person name="Sherpa N."/>
            <person name="Shi L."/>
            <person name="Shih D."/>
            <person name="Sparrow T."/>
            <person name="Spaulding J."/>
            <person name="Stalker J."/>
            <person name="Stange-Thomann N."/>
            <person name="Stavropoulos S."/>
            <person name="Stone C."/>
            <person name="Strader C."/>
            <person name="Tesfaye S."/>
            <person name="Thomson T."/>
            <person name="Thoulutsang Y."/>
            <person name="Thoulutsang D."/>
            <person name="Topham K."/>
            <person name="Topping I."/>
            <person name="Tsamla T."/>
            <person name="Vassiliev H."/>
            <person name="Vo A."/>
            <person name="Wangchuk T."/>
            <person name="Wangdi T."/>
            <person name="Weiand M."/>
            <person name="Wilkinson J."/>
            <person name="Wilson A."/>
            <person name="Yadav S."/>
            <person name="Young G."/>
            <person name="Yu Q."/>
            <person name="Zembek L."/>
            <person name="Zhong D."/>
            <person name="Zimmer A."/>
            <person name="Zwirko Z."/>
            <person name="Jaffe D.B."/>
            <person name="Alvarez P."/>
            <person name="Brockman W."/>
            <person name="Butler J."/>
            <person name="Chin C."/>
            <person name="Gnerre S."/>
            <person name="Grabherr M."/>
            <person name="Kleber M."/>
            <person name="Mauceli E."/>
            <person name="MacCallum I."/>
        </authorList>
    </citation>
    <scope>NUCLEOTIDE SEQUENCE [LARGE SCALE GENOMIC DNA]</scope>
    <source>
        <strain evidence="3">Tucson 15287-2541.00</strain>
    </source>
</reference>
<dbReference type="SUPFAM" id="SSF100895">
    <property type="entry name" value="Kazal-type serine protease inhibitors"/>
    <property type="match status" value="1"/>
</dbReference>
<evidence type="ECO:0000313" key="2">
    <source>
        <dbReference type="EMBL" id="EDV94534.1"/>
    </source>
</evidence>
<proteinExistence type="predicted"/>
<dbReference type="SMR" id="B4JRZ4"/>
<sequence length="236" mass="26281">MQCNMQSLLFTACVIITSDLLVSAQDELIFSATRRPSVPVTGPPARRNWVLVNNMPVMATVSPFVDAPQPTREFLNCFGSCPTTSEYNPICASNRQLYLNEQKFNCARFCGAALVFACFNLETSSFARNFNAIHHRQNSTYMKPAVNYQPGPGFNNTRPNYGAYNLQPLQSSPPQGFQYQSPLAPQPGSGYNNNNNIFAPQPVYGGVFPNGTARFNQTQAGRPNGTYPYMNLFKFW</sequence>
<name>B4JRZ4_DROGR</name>
<dbReference type="OrthoDB" id="7861950at2759"/>
<organism evidence="3">
    <name type="scientific">Drosophila grimshawi</name>
    <name type="common">Hawaiian fruit fly</name>
    <name type="synonym">Idiomyia grimshawi</name>
    <dbReference type="NCBI Taxonomy" id="7222"/>
    <lineage>
        <taxon>Eukaryota</taxon>
        <taxon>Metazoa</taxon>
        <taxon>Ecdysozoa</taxon>
        <taxon>Arthropoda</taxon>
        <taxon>Hexapoda</taxon>
        <taxon>Insecta</taxon>
        <taxon>Pterygota</taxon>
        <taxon>Neoptera</taxon>
        <taxon>Endopterygota</taxon>
        <taxon>Diptera</taxon>
        <taxon>Brachycera</taxon>
        <taxon>Muscomorpha</taxon>
        <taxon>Ephydroidea</taxon>
        <taxon>Drosophilidae</taxon>
        <taxon>Drosophila</taxon>
        <taxon>Hawaiian Drosophila</taxon>
    </lineage>
</organism>
<dbReference type="PANTHER" id="PTHR21179">
    <property type="entry name" value="SERINE-TYPE ENDOPEPTIDASE INHIBITOR"/>
    <property type="match status" value="1"/>
</dbReference>
<dbReference type="AlphaFoldDB" id="B4JRZ4"/>
<evidence type="ECO:0000313" key="3">
    <source>
        <dbReference type="Proteomes" id="UP000001070"/>
    </source>
</evidence>
<gene>
    <name evidence="2" type="primary">Dgri\GH21757</name>
    <name evidence="2" type="ORF">Dgri_GH21757</name>
</gene>
<protein>
    <submittedName>
        <fullName evidence="2">GH21757</fullName>
    </submittedName>
</protein>